<evidence type="ECO:0000313" key="4">
    <source>
        <dbReference type="EMBL" id="KAK1940504.1"/>
    </source>
</evidence>
<feature type="domain" description="Phosducin" evidence="3">
    <location>
        <begin position="70"/>
        <end position="274"/>
    </location>
</feature>
<evidence type="ECO:0000256" key="1">
    <source>
        <dbReference type="ARBA" id="ARBA00009686"/>
    </source>
</evidence>
<dbReference type="Gene3D" id="3.40.30.10">
    <property type="entry name" value="Glutaredoxin"/>
    <property type="match status" value="1"/>
</dbReference>
<reference evidence="4" key="1">
    <citation type="submission" date="2023-08" db="EMBL/GenBank/DDBJ databases">
        <title>Reference Genome Resource for the Citrus Pathogen Phytophthora citrophthora.</title>
        <authorList>
            <person name="Moller H."/>
            <person name="Coetzee B."/>
            <person name="Rose L.J."/>
            <person name="Van Niekerk J.M."/>
        </authorList>
    </citation>
    <scope>NUCLEOTIDE SEQUENCE</scope>
    <source>
        <strain evidence="4">STE-U-9442</strain>
    </source>
</reference>
<dbReference type="Pfam" id="PF02114">
    <property type="entry name" value="Phosducin"/>
    <property type="match status" value="1"/>
</dbReference>
<dbReference type="PANTHER" id="PTHR46052">
    <property type="entry name" value="PHOSDUCIN-LIKE PROTEIN"/>
    <property type="match status" value="1"/>
</dbReference>
<feature type="compositionally biased region" description="Basic and acidic residues" evidence="2">
    <location>
        <begin position="1"/>
        <end position="14"/>
    </location>
</feature>
<dbReference type="InterPro" id="IPR036249">
    <property type="entry name" value="Thioredoxin-like_sf"/>
</dbReference>
<dbReference type="InterPro" id="IPR051499">
    <property type="entry name" value="Phosducin-like_reg"/>
</dbReference>
<dbReference type="InterPro" id="IPR024253">
    <property type="entry name" value="Phosducin_thioredoxin-like_dom"/>
</dbReference>
<dbReference type="EMBL" id="JASMQC010000014">
    <property type="protein sequence ID" value="KAK1940504.1"/>
    <property type="molecule type" value="Genomic_DNA"/>
</dbReference>
<evidence type="ECO:0000313" key="5">
    <source>
        <dbReference type="Proteomes" id="UP001259832"/>
    </source>
</evidence>
<gene>
    <name evidence="4" type="ORF">P3T76_007955</name>
</gene>
<evidence type="ECO:0000256" key="2">
    <source>
        <dbReference type="SAM" id="MobiDB-lite"/>
    </source>
</evidence>
<name>A0AAD9GLB8_9STRA</name>
<keyword evidence="5" id="KW-1185">Reference proteome</keyword>
<dbReference type="Gene3D" id="1.10.168.10">
    <property type="entry name" value="Phosducin, domain 2"/>
    <property type="match status" value="1"/>
</dbReference>
<sequence>MAYVLRDRDSDELGGRVNSDSEASEDEEEITDRVHSVADPTGPWKQKPVDGDTWGRPTRGYSGRKPRDFASANTGPKGVINDYKAHKRYQKQERMRKEAERQAVLNRIAKGATVVSGPGQTQLDCECDGDSDCECDEDLLDSEFLAQYAENRVKQMQAAARNRKVFGELEYITPERFVELTSTTDSRDLMLIHLYHPDNYACGLLNTQLELLAQKLIHVKFAALVAKEADASIELSDLPVVLIFRGQQQETIVDVARRLDGEFTLERVETLVNEQLGL</sequence>
<organism evidence="4 5">
    <name type="scientific">Phytophthora citrophthora</name>
    <dbReference type="NCBI Taxonomy" id="4793"/>
    <lineage>
        <taxon>Eukaryota</taxon>
        <taxon>Sar</taxon>
        <taxon>Stramenopiles</taxon>
        <taxon>Oomycota</taxon>
        <taxon>Peronosporomycetes</taxon>
        <taxon>Peronosporales</taxon>
        <taxon>Peronosporaceae</taxon>
        <taxon>Phytophthora</taxon>
    </lineage>
</organism>
<dbReference type="InterPro" id="IPR023196">
    <property type="entry name" value="Phosducin_N_dom_sf"/>
</dbReference>
<dbReference type="PANTHER" id="PTHR46052:SF1">
    <property type="entry name" value="PHOSDUCIN-LIKE PROTEIN"/>
    <property type="match status" value="1"/>
</dbReference>
<dbReference type="Proteomes" id="UP001259832">
    <property type="component" value="Unassembled WGS sequence"/>
</dbReference>
<proteinExistence type="inferred from homology"/>
<comment type="caution">
    <text evidence="4">The sequence shown here is derived from an EMBL/GenBank/DDBJ whole genome shotgun (WGS) entry which is preliminary data.</text>
</comment>
<dbReference type="AlphaFoldDB" id="A0AAD9GLB8"/>
<comment type="similarity">
    <text evidence="1">Belongs to the phosducin family.</text>
</comment>
<accession>A0AAD9GLB8</accession>
<protein>
    <submittedName>
        <fullName evidence="4">Phosducin-like protein</fullName>
    </submittedName>
</protein>
<feature type="region of interest" description="Disordered" evidence="2">
    <location>
        <begin position="1"/>
        <end position="80"/>
    </location>
</feature>
<dbReference type="SUPFAM" id="SSF52833">
    <property type="entry name" value="Thioredoxin-like"/>
    <property type="match status" value="1"/>
</dbReference>
<evidence type="ECO:0000259" key="3">
    <source>
        <dbReference type="Pfam" id="PF02114"/>
    </source>
</evidence>